<dbReference type="PROSITE" id="PS50279">
    <property type="entry name" value="BPTI_KUNITZ_2"/>
    <property type="match status" value="4"/>
</dbReference>
<dbReference type="InterPro" id="IPR020901">
    <property type="entry name" value="Prtase_inh_Kunz-CS"/>
</dbReference>
<dbReference type="SMART" id="SM00131">
    <property type="entry name" value="KU"/>
    <property type="match status" value="4"/>
</dbReference>
<sequence>MSLTCAPFTYLGRGGNENNFVSQSECEEACPAFVNPCANSTDTWSNIPKCDGNVDACPSGQWCHPGHSRTTNVCCPGALSNPCTLPLMQGRPSKIGPFTRFYFNVNLDKCEPFQYTGIAGNQNSFYTLEDCQRRCPGQLHSSSPCEQPVQPGEGHLFLTRYYFHSGFNQCLPFVYTGIGGNLNNFESIGECVHRCIVAQRIAVDVPFQVRFNSLKSSSRETPVPLQTSTHPTLAPQSGQNELFHEDRLCPQGEPLKTELGLPISCNVQQQVGCPSVGYVCIQMAAGDSFCCPNPQSFCLQPETTGKCRFGSHPEPSISMPQQQRFTYNPVTDSCQGFAYSGCGGNLNNFASRILCSSICCNKGYNHLFKHKLLLLSDSPLDSYNETRRRY</sequence>
<gene>
    <name evidence="2" type="ORF">MSPICULIGERA_LOCUS20576</name>
</gene>
<dbReference type="Pfam" id="PF14625">
    <property type="entry name" value="Lustrin_cystein"/>
    <property type="match status" value="2"/>
</dbReference>
<feature type="domain" description="BPTI/Kunitz inhibitor" evidence="1">
    <location>
        <begin position="83"/>
        <end position="135"/>
    </location>
</feature>
<keyword evidence="3" id="KW-1185">Reference proteome</keyword>
<dbReference type="PROSITE" id="PS00280">
    <property type="entry name" value="BPTI_KUNITZ_1"/>
    <property type="match status" value="1"/>
</dbReference>
<feature type="domain" description="BPTI/Kunitz inhibitor" evidence="1">
    <location>
        <begin position="298"/>
        <end position="359"/>
    </location>
</feature>
<dbReference type="Pfam" id="PF00014">
    <property type="entry name" value="Kunitz_BPTI"/>
    <property type="match status" value="4"/>
</dbReference>
<dbReference type="AlphaFoldDB" id="A0AA36D9X9"/>
<dbReference type="EMBL" id="CATQJA010002664">
    <property type="protein sequence ID" value="CAJ0582445.1"/>
    <property type="molecule type" value="Genomic_DNA"/>
</dbReference>
<dbReference type="InterPro" id="IPR053014">
    <property type="entry name" value="Cuticle_assoc_divergent"/>
</dbReference>
<dbReference type="Gene3D" id="4.10.410.10">
    <property type="entry name" value="Pancreatic trypsin inhibitor Kunitz domain"/>
    <property type="match status" value="4"/>
</dbReference>
<proteinExistence type="predicted"/>
<accession>A0AA36D9X9</accession>
<name>A0AA36D9X9_9BILA</name>
<dbReference type="Proteomes" id="UP001177023">
    <property type="component" value="Unassembled WGS sequence"/>
</dbReference>
<comment type="caution">
    <text evidence="2">The sequence shown here is derived from an EMBL/GenBank/DDBJ whole genome shotgun (WGS) entry which is preliminary data.</text>
</comment>
<feature type="non-terminal residue" evidence="2">
    <location>
        <position position="390"/>
    </location>
</feature>
<dbReference type="PANTHER" id="PTHR46339:SF1">
    <property type="entry name" value="BPTI_KUNITZ INHIBITOR DOMAIN-CONTAINING PROTEIN"/>
    <property type="match status" value="1"/>
</dbReference>
<organism evidence="2 3">
    <name type="scientific">Mesorhabditis spiculigera</name>
    <dbReference type="NCBI Taxonomy" id="96644"/>
    <lineage>
        <taxon>Eukaryota</taxon>
        <taxon>Metazoa</taxon>
        <taxon>Ecdysozoa</taxon>
        <taxon>Nematoda</taxon>
        <taxon>Chromadorea</taxon>
        <taxon>Rhabditida</taxon>
        <taxon>Rhabditina</taxon>
        <taxon>Rhabditomorpha</taxon>
        <taxon>Rhabditoidea</taxon>
        <taxon>Rhabditidae</taxon>
        <taxon>Mesorhabditinae</taxon>
        <taxon>Mesorhabditis</taxon>
    </lineage>
</organism>
<dbReference type="InterPro" id="IPR002223">
    <property type="entry name" value="Kunitz_BPTI"/>
</dbReference>
<dbReference type="InterPro" id="IPR036880">
    <property type="entry name" value="Kunitz_BPTI_sf"/>
</dbReference>
<dbReference type="PANTHER" id="PTHR46339">
    <property type="entry name" value="PROTEIN CBG15282-RELATED"/>
    <property type="match status" value="1"/>
</dbReference>
<dbReference type="GO" id="GO:0004867">
    <property type="term" value="F:serine-type endopeptidase inhibitor activity"/>
    <property type="evidence" value="ECO:0007669"/>
    <property type="project" value="InterPro"/>
</dbReference>
<dbReference type="CDD" id="cd22593">
    <property type="entry name" value="Kunitz_conkunitzin"/>
    <property type="match status" value="2"/>
</dbReference>
<feature type="domain" description="BPTI/Kunitz inhibitor" evidence="1">
    <location>
        <begin position="145"/>
        <end position="195"/>
    </location>
</feature>
<protein>
    <recommendedName>
        <fullName evidence="1">BPTI/Kunitz inhibitor domain-containing protein</fullName>
    </recommendedName>
</protein>
<evidence type="ECO:0000313" key="3">
    <source>
        <dbReference type="Proteomes" id="UP001177023"/>
    </source>
</evidence>
<evidence type="ECO:0000313" key="2">
    <source>
        <dbReference type="EMBL" id="CAJ0582445.1"/>
    </source>
</evidence>
<feature type="domain" description="BPTI/Kunitz inhibitor" evidence="1">
    <location>
        <begin position="1"/>
        <end position="30"/>
    </location>
</feature>
<dbReference type="InterPro" id="IPR028150">
    <property type="entry name" value="Lustrin_cystein"/>
</dbReference>
<dbReference type="PRINTS" id="PR00759">
    <property type="entry name" value="BASICPTASE"/>
</dbReference>
<dbReference type="SUPFAM" id="SSF57362">
    <property type="entry name" value="BPTI-like"/>
    <property type="match status" value="4"/>
</dbReference>
<reference evidence="2" key="1">
    <citation type="submission" date="2023-06" db="EMBL/GenBank/DDBJ databases">
        <authorList>
            <person name="Delattre M."/>
        </authorList>
    </citation>
    <scope>NUCLEOTIDE SEQUENCE</scope>
    <source>
        <strain evidence="2">AF72</strain>
    </source>
</reference>
<evidence type="ECO:0000259" key="1">
    <source>
        <dbReference type="PROSITE" id="PS50279"/>
    </source>
</evidence>